<feature type="non-terminal residue" evidence="2">
    <location>
        <position position="40"/>
    </location>
</feature>
<accession>A0A8J2JY15</accession>
<name>A0A8J2JY15_9HEXA</name>
<evidence type="ECO:0000313" key="3">
    <source>
        <dbReference type="Proteomes" id="UP000708208"/>
    </source>
</evidence>
<keyword evidence="3" id="KW-1185">Reference proteome</keyword>
<evidence type="ECO:0000313" key="2">
    <source>
        <dbReference type="EMBL" id="CAG7724050.1"/>
    </source>
</evidence>
<dbReference type="EMBL" id="CAJVCH010105245">
    <property type="protein sequence ID" value="CAG7724050.1"/>
    <property type="molecule type" value="Genomic_DNA"/>
</dbReference>
<reference evidence="2" key="1">
    <citation type="submission" date="2021-06" db="EMBL/GenBank/DDBJ databases">
        <authorList>
            <person name="Hodson N. C."/>
            <person name="Mongue J. A."/>
            <person name="Jaron S. K."/>
        </authorList>
    </citation>
    <scope>NUCLEOTIDE SEQUENCE</scope>
</reference>
<dbReference type="EMBL" id="CAJVCH010105099">
    <property type="protein sequence ID" value="CAG7724037.1"/>
    <property type="molecule type" value="Genomic_DNA"/>
</dbReference>
<feature type="non-terminal residue" evidence="2">
    <location>
        <position position="1"/>
    </location>
</feature>
<dbReference type="AlphaFoldDB" id="A0A8J2JY15"/>
<sequence length="40" mass="4514">EKSFPQARLSWFVNDVQFDAEICECISSETFESGRAIDGT</sequence>
<protein>
    <submittedName>
        <fullName evidence="2">Uncharacterized protein</fullName>
    </submittedName>
</protein>
<dbReference type="Proteomes" id="UP000708208">
    <property type="component" value="Unassembled WGS sequence"/>
</dbReference>
<organism evidence="2 3">
    <name type="scientific">Allacma fusca</name>
    <dbReference type="NCBI Taxonomy" id="39272"/>
    <lineage>
        <taxon>Eukaryota</taxon>
        <taxon>Metazoa</taxon>
        <taxon>Ecdysozoa</taxon>
        <taxon>Arthropoda</taxon>
        <taxon>Hexapoda</taxon>
        <taxon>Collembola</taxon>
        <taxon>Symphypleona</taxon>
        <taxon>Sminthuridae</taxon>
        <taxon>Allacma</taxon>
    </lineage>
</organism>
<comment type="caution">
    <text evidence="2">The sequence shown here is derived from an EMBL/GenBank/DDBJ whole genome shotgun (WGS) entry which is preliminary data.</text>
</comment>
<proteinExistence type="predicted"/>
<gene>
    <name evidence="1" type="ORF">AFUS01_LOCUS13082</name>
    <name evidence="2" type="ORF">AFUS01_LOCUS13094</name>
</gene>
<evidence type="ECO:0000313" key="1">
    <source>
        <dbReference type="EMBL" id="CAG7724037.1"/>
    </source>
</evidence>